<protein>
    <submittedName>
        <fullName evidence="2">Uncharacterized protein</fullName>
    </submittedName>
</protein>
<proteinExistence type="predicted"/>
<name>A0A2P5E6R2_TREOI</name>
<dbReference type="Proteomes" id="UP000237000">
    <property type="component" value="Unassembled WGS sequence"/>
</dbReference>
<sequence length="205" mass="22374">AAAAAAALATDSRATPLGLGFVLGLGLGLDSQVRTNEPARQQAKATTNKQTNQSKHKHQNEDDYQRNFGVVFNNNGGGYYRWAQNSDVVYWRHIGPKEPKVPLASWAGLEILIKEGEDEGLEGPVRHEGRAQTGGHVTHEVPVVLGRRGRVDPDLGQVPVGGPTRFGDHDLKIRVPQNLHGRENRVELSVQHVGVPELCIRVQNP</sequence>
<evidence type="ECO:0000313" key="2">
    <source>
        <dbReference type="EMBL" id="PON81238.1"/>
    </source>
</evidence>
<feature type="compositionally biased region" description="Polar residues" evidence="1">
    <location>
        <begin position="36"/>
        <end position="53"/>
    </location>
</feature>
<comment type="caution">
    <text evidence="2">The sequence shown here is derived from an EMBL/GenBank/DDBJ whole genome shotgun (WGS) entry which is preliminary data.</text>
</comment>
<dbReference type="AlphaFoldDB" id="A0A2P5E6R2"/>
<accession>A0A2P5E6R2</accession>
<organism evidence="2 3">
    <name type="scientific">Trema orientale</name>
    <name type="common">Charcoal tree</name>
    <name type="synonym">Celtis orientalis</name>
    <dbReference type="NCBI Taxonomy" id="63057"/>
    <lineage>
        <taxon>Eukaryota</taxon>
        <taxon>Viridiplantae</taxon>
        <taxon>Streptophyta</taxon>
        <taxon>Embryophyta</taxon>
        <taxon>Tracheophyta</taxon>
        <taxon>Spermatophyta</taxon>
        <taxon>Magnoliopsida</taxon>
        <taxon>eudicotyledons</taxon>
        <taxon>Gunneridae</taxon>
        <taxon>Pentapetalae</taxon>
        <taxon>rosids</taxon>
        <taxon>fabids</taxon>
        <taxon>Rosales</taxon>
        <taxon>Cannabaceae</taxon>
        <taxon>Trema</taxon>
    </lineage>
</organism>
<dbReference type="InParanoid" id="A0A2P5E6R2"/>
<keyword evidence="3" id="KW-1185">Reference proteome</keyword>
<feature type="non-terminal residue" evidence="2">
    <location>
        <position position="1"/>
    </location>
</feature>
<reference evidence="3" key="1">
    <citation type="submission" date="2016-06" db="EMBL/GenBank/DDBJ databases">
        <title>Parallel loss of symbiosis genes in relatives of nitrogen-fixing non-legume Parasponia.</title>
        <authorList>
            <person name="Van Velzen R."/>
            <person name="Holmer R."/>
            <person name="Bu F."/>
            <person name="Rutten L."/>
            <person name="Van Zeijl A."/>
            <person name="Liu W."/>
            <person name="Santuari L."/>
            <person name="Cao Q."/>
            <person name="Sharma T."/>
            <person name="Shen D."/>
            <person name="Roswanjaya Y."/>
            <person name="Wardhani T."/>
            <person name="Kalhor M.S."/>
            <person name="Jansen J."/>
            <person name="Van den Hoogen J."/>
            <person name="Gungor B."/>
            <person name="Hartog M."/>
            <person name="Hontelez J."/>
            <person name="Verver J."/>
            <person name="Yang W.-C."/>
            <person name="Schijlen E."/>
            <person name="Repin R."/>
            <person name="Schilthuizen M."/>
            <person name="Schranz E."/>
            <person name="Heidstra R."/>
            <person name="Miyata K."/>
            <person name="Fedorova E."/>
            <person name="Kohlen W."/>
            <person name="Bisseling T."/>
            <person name="Smit S."/>
            <person name="Geurts R."/>
        </authorList>
    </citation>
    <scope>NUCLEOTIDE SEQUENCE [LARGE SCALE GENOMIC DNA]</scope>
    <source>
        <strain evidence="3">cv. RG33-2</strain>
    </source>
</reference>
<dbReference type="OrthoDB" id="10324218at2759"/>
<evidence type="ECO:0000256" key="1">
    <source>
        <dbReference type="SAM" id="MobiDB-lite"/>
    </source>
</evidence>
<feature type="region of interest" description="Disordered" evidence="1">
    <location>
        <begin position="36"/>
        <end position="66"/>
    </location>
</feature>
<dbReference type="EMBL" id="JXTC01000221">
    <property type="protein sequence ID" value="PON81238.1"/>
    <property type="molecule type" value="Genomic_DNA"/>
</dbReference>
<evidence type="ECO:0000313" key="3">
    <source>
        <dbReference type="Proteomes" id="UP000237000"/>
    </source>
</evidence>
<gene>
    <name evidence="2" type="ORF">TorRG33x02_229780</name>
</gene>